<keyword evidence="2" id="KW-1185">Reference proteome</keyword>
<evidence type="ECO:0000313" key="1">
    <source>
        <dbReference type="EMBL" id="KAK3064019.1"/>
    </source>
</evidence>
<gene>
    <name evidence="1" type="ORF">LTS18_010867</name>
</gene>
<comment type="caution">
    <text evidence="1">The sequence shown here is derived from an EMBL/GenBank/DDBJ whole genome shotgun (WGS) entry which is preliminary data.</text>
</comment>
<reference evidence="1" key="1">
    <citation type="submission" date="2024-09" db="EMBL/GenBank/DDBJ databases">
        <title>Black Yeasts Isolated from many extreme environments.</title>
        <authorList>
            <person name="Coleine C."/>
            <person name="Stajich J.E."/>
            <person name="Selbmann L."/>
        </authorList>
    </citation>
    <scope>NUCLEOTIDE SEQUENCE</scope>
    <source>
        <strain evidence="1">CCFEE 5737</strain>
    </source>
</reference>
<protein>
    <submittedName>
        <fullName evidence="1">Uncharacterized protein</fullName>
    </submittedName>
</protein>
<organism evidence="1 2">
    <name type="scientific">Coniosporium uncinatum</name>
    <dbReference type="NCBI Taxonomy" id="93489"/>
    <lineage>
        <taxon>Eukaryota</taxon>
        <taxon>Fungi</taxon>
        <taxon>Dikarya</taxon>
        <taxon>Ascomycota</taxon>
        <taxon>Pezizomycotina</taxon>
        <taxon>Dothideomycetes</taxon>
        <taxon>Dothideomycetes incertae sedis</taxon>
        <taxon>Coniosporium</taxon>
    </lineage>
</organism>
<dbReference type="EMBL" id="JAWDJW010006641">
    <property type="protein sequence ID" value="KAK3064019.1"/>
    <property type="molecule type" value="Genomic_DNA"/>
</dbReference>
<sequence length="194" mass="21455">MSHAGAAASTSTAGSIPFTRAGNSRAGTASRGGSNPCAISNPFKALNDDTWLHNRPEKDVYKLQLDAHRLRLDDEYKFRGDVSECPAQEFHDLLIKAERRRGGKILPAWCNQTKRQECERAARQDLGIDGCFMLEKSDVVEEYGGDSMMPMQLRMLAEEILGKPLMPGQTGKAVRKMMMATERGEGVSSVFSMR</sequence>
<proteinExistence type="predicted"/>
<dbReference type="Proteomes" id="UP001186974">
    <property type="component" value="Unassembled WGS sequence"/>
</dbReference>
<evidence type="ECO:0000313" key="2">
    <source>
        <dbReference type="Proteomes" id="UP001186974"/>
    </source>
</evidence>
<accession>A0ACC3D9M9</accession>
<name>A0ACC3D9M9_9PEZI</name>